<sequence length="59" mass="6669">MTPNKVTFRLFMWRLPEPVSSVDTLQPAFVCEARRPIITAATQTDLIASEEASYRRGQA</sequence>
<evidence type="ECO:0000313" key="2">
    <source>
        <dbReference type="Proteomes" id="UP000246085"/>
    </source>
</evidence>
<proteinExistence type="predicted"/>
<dbReference type="KEGG" id="bvz:BRAD3257_5857"/>
<reference evidence="1 2" key="1">
    <citation type="submission" date="2018-03" db="EMBL/GenBank/DDBJ databases">
        <authorList>
            <person name="Gully D."/>
        </authorList>
    </citation>
    <scope>NUCLEOTIDE SEQUENCE [LARGE SCALE GENOMIC DNA]</scope>
    <source>
        <strain evidence="1">ORS3257</strain>
    </source>
</reference>
<accession>A0A2U3Q5W4</accession>
<organism evidence="1 2">
    <name type="scientific">Bradyrhizobium vignae</name>
    <dbReference type="NCBI Taxonomy" id="1549949"/>
    <lineage>
        <taxon>Bacteria</taxon>
        <taxon>Pseudomonadati</taxon>
        <taxon>Pseudomonadota</taxon>
        <taxon>Alphaproteobacteria</taxon>
        <taxon>Hyphomicrobiales</taxon>
        <taxon>Nitrobacteraceae</taxon>
        <taxon>Bradyrhizobium</taxon>
    </lineage>
</organism>
<protein>
    <submittedName>
        <fullName evidence="1">Uncharacterized protein</fullName>
    </submittedName>
</protein>
<gene>
    <name evidence="1" type="ORF">BRAD3257_5857</name>
</gene>
<dbReference type="AlphaFoldDB" id="A0A2U3Q5W4"/>
<evidence type="ECO:0000313" key="1">
    <source>
        <dbReference type="EMBL" id="SPP96790.1"/>
    </source>
</evidence>
<dbReference type="EMBL" id="LS398110">
    <property type="protein sequence ID" value="SPP96790.1"/>
    <property type="molecule type" value="Genomic_DNA"/>
</dbReference>
<dbReference type="Proteomes" id="UP000246085">
    <property type="component" value="Chromosome BRAD3257"/>
</dbReference>
<name>A0A2U3Q5W4_9BRAD</name>